<dbReference type="EMBL" id="JAUSUZ010000001">
    <property type="protein sequence ID" value="MDQ0366105.1"/>
    <property type="molecule type" value="Genomic_DNA"/>
</dbReference>
<feature type="domain" description="DUF397" evidence="1">
    <location>
        <begin position="7"/>
        <end position="58"/>
    </location>
</feature>
<gene>
    <name evidence="2" type="ORF">J2S42_002774</name>
</gene>
<name>A0AAE4AWM4_9ACTN</name>
<sequence>MRTHLDLQWQKSSFCGSSACIEIATADQSRLMRDSKDKNSPILAFDAVAWGSFIAGVKADRLGSR</sequence>
<evidence type="ECO:0000313" key="2">
    <source>
        <dbReference type="EMBL" id="MDQ0366105.1"/>
    </source>
</evidence>
<evidence type="ECO:0000259" key="1">
    <source>
        <dbReference type="Pfam" id="PF04149"/>
    </source>
</evidence>
<keyword evidence="3" id="KW-1185">Reference proteome</keyword>
<evidence type="ECO:0000313" key="3">
    <source>
        <dbReference type="Proteomes" id="UP001240236"/>
    </source>
</evidence>
<dbReference type="InterPro" id="IPR007278">
    <property type="entry name" value="DUF397"/>
</dbReference>
<accession>A0AAE4AWM4</accession>
<proteinExistence type="predicted"/>
<reference evidence="2 3" key="1">
    <citation type="submission" date="2023-07" db="EMBL/GenBank/DDBJ databases">
        <title>Sequencing the genomes of 1000 actinobacteria strains.</title>
        <authorList>
            <person name="Klenk H.-P."/>
        </authorList>
    </citation>
    <scope>NUCLEOTIDE SEQUENCE [LARGE SCALE GENOMIC DNA]</scope>
    <source>
        <strain evidence="2 3">DSM 44709</strain>
    </source>
</reference>
<comment type="caution">
    <text evidence="2">The sequence shown here is derived from an EMBL/GenBank/DDBJ whole genome shotgun (WGS) entry which is preliminary data.</text>
</comment>
<dbReference type="RefSeq" id="WP_307239190.1">
    <property type="nucleotide sequence ID" value="NZ_JAUSUZ010000001.1"/>
</dbReference>
<organism evidence="2 3">
    <name type="scientific">Catenuloplanes indicus</name>
    <dbReference type="NCBI Taxonomy" id="137267"/>
    <lineage>
        <taxon>Bacteria</taxon>
        <taxon>Bacillati</taxon>
        <taxon>Actinomycetota</taxon>
        <taxon>Actinomycetes</taxon>
        <taxon>Micromonosporales</taxon>
        <taxon>Micromonosporaceae</taxon>
        <taxon>Catenuloplanes</taxon>
    </lineage>
</organism>
<dbReference type="Proteomes" id="UP001240236">
    <property type="component" value="Unassembled WGS sequence"/>
</dbReference>
<protein>
    <recommendedName>
        <fullName evidence="1">DUF397 domain-containing protein</fullName>
    </recommendedName>
</protein>
<dbReference type="Pfam" id="PF04149">
    <property type="entry name" value="DUF397"/>
    <property type="match status" value="1"/>
</dbReference>
<dbReference type="AlphaFoldDB" id="A0AAE4AWM4"/>